<reference evidence="2" key="1">
    <citation type="journal article" date="2017" name="Environ. Microbiol. Rep.">
        <title>Genetic diversity of marine anaerobic ammonium-oxidizing bacteria as revealed by genomic and proteomic analyses of 'Candidatus Scalindua japonica'.</title>
        <authorList>
            <person name="Oshiki M."/>
            <person name="Mizuto K."/>
            <person name="Kimura Z."/>
            <person name="Kindaichi T."/>
            <person name="Satoh H."/>
            <person name="Okabe S."/>
        </authorList>
    </citation>
    <scope>NUCLEOTIDE SEQUENCE</scope>
    <source>
        <strain evidence="2">Husup-a2</strain>
    </source>
</reference>
<dbReference type="AlphaFoldDB" id="A0A286TT76"/>
<protein>
    <submittedName>
        <fullName evidence="2">RNA-binding protein</fullName>
    </submittedName>
</protein>
<reference evidence="3" key="2">
    <citation type="journal article" date="2017" name="Environ. Microbiol. Rep.">
        <title>Genetic Diversity of Marine Anaerobic Ammonium-Oxidizing Bacteria as Revealed by Genomic and Proteomic Analyses of 'Candidatus Scalindua japonica'.</title>
        <authorList>
            <person name="Oshiki M."/>
            <person name="Mizuto K."/>
            <person name="Kimura Z."/>
            <person name="Kindaichi T."/>
            <person name="Satoh H."/>
            <person name="Okabe S."/>
        </authorList>
    </citation>
    <scope>NUCLEOTIDE SEQUENCE [LARGE SCALE GENOMIC DNA]</scope>
    <source>
        <strain evidence="3">husup-a2</strain>
    </source>
</reference>
<dbReference type="Proteomes" id="UP000218542">
    <property type="component" value="Unassembled WGS sequence"/>
</dbReference>
<gene>
    <name evidence="1" type="ORF">SCALIN_C01_0044</name>
    <name evidence="2" type="ORF">SCALIN_C01_0050</name>
</gene>
<keyword evidence="3" id="KW-1185">Reference proteome</keyword>
<sequence>MSNGLQVVGFFQFPIAKQVVSQLFPYDGKVVNTEISEIKRKRRIQYLINIFELQ</sequence>
<comment type="caution">
    <text evidence="2">The sequence shown here is derived from an EMBL/GenBank/DDBJ whole genome shotgun (WGS) entry which is preliminary data.</text>
</comment>
<evidence type="ECO:0000313" key="1">
    <source>
        <dbReference type="EMBL" id="GAX59113.1"/>
    </source>
</evidence>
<evidence type="ECO:0000313" key="3">
    <source>
        <dbReference type="Proteomes" id="UP000218542"/>
    </source>
</evidence>
<evidence type="ECO:0000313" key="2">
    <source>
        <dbReference type="EMBL" id="GAX59119.1"/>
    </source>
</evidence>
<organism evidence="2 3">
    <name type="scientific">Candidatus Scalindua japonica</name>
    <dbReference type="NCBI Taxonomy" id="1284222"/>
    <lineage>
        <taxon>Bacteria</taxon>
        <taxon>Pseudomonadati</taxon>
        <taxon>Planctomycetota</taxon>
        <taxon>Candidatus Brocadiia</taxon>
        <taxon>Candidatus Brocadiales</taxon>
        <taxon>Candidatus Scalinduaceae</taxon>
        <taxon>Candidatus Scalindua</taxon>
    </lineage>
</organism>
<accession>A0A286TT76</accession>
<dbReference type="EMBL" id="BAOS01000001">
    <property type="protein sequence ID" value="GAX59119.1"/>
    <property type="molecule type" value="Genomic_DNA"/>
</dbReference>
<name>A0A286TT76_9BACT</name>
<proteinExistence type="predicted"/>
<dbReference type="EMBL" id="BAOS01000001">
    <property type="protein sequence ID" value="GAX59113.1"/>
    <property type="molecule type" value="Genomic_DNA"/>
</dbReference>